<keyword evidence="3" id="KW-1185">Reference proteome</keyword>
<feature type="transmembrane region" description="Helical" evidence="1">
    <location>
        <begin position="36"/>
        <end position="55"/>
    </location>
</feature>
<sequence length="59" mass="5784">MASKPPPRTPLAGGAPIAIGAMGGAVIGASQGQVTAGFLIGFAAGAAIAILIWLVDRRR</sequence>
<organism evidence="2 3">
    <name type="scientific">Sphingomonas oligophenolica</name>
    <dbReference type="NCBI Taxonomy" id="301154"/>
    <lineage>
        <taxon>Bacteria</taxon>
        <taxon>Pseudomonadati</taxon>
        <taxon>Pseudomonadota</taxon>
        <taxon>Alphaproteobacteria</taxon>
        <taxon>Sphingomonadales</taxon>
        <taxon>Sphingomonadaceae</taxon>
        <taxon>Sphingomonas</taxon>
    </lineage>
</organism>
<evidence type="ECO:0000313" key="2">
    <source>
        <dbReference type="EMBL" id="MEN2789227.1"/>
    </source>
</evidence>
<proteinExistence type="predicted"/>
<reference evidence="2 3" key="1">
    <citation type="submission" date="2024-05" db="EMBL/GenBank/DDBJ databases">
        <authorList>
            <person name="Liu Q."/>
            <person name="Xin Y.-H."/>
        </authorList>
    </citation>
    <scope>NUCLEOTIDE SEQUENCE [LARGE SCALE GENOMIC DNA]</scope>
    <source>
        <strain evidence="2 3">CGMCC 1.10181</strain>
    </source>
</reference>
<keyword evidence="1" id="KW-0472">Membrane</keyword>
<keyword evidence="1" id="KW-0812">Transmembrane</keyword>
<evidence type="ECO:0000313" key="3">
    <source>
        <dbReference type="Proteomes" id="UP001419910"/>
    </source>
</evidence>
<name>A0ABU9Y0C8_9SPHN</name>
<keyword evidence="1" id="KW-1133">Transmembrane helix</keyword>
<evidence type="ECO:0008006" key="4">
    <source>
        <dbReference type="Google" id="ProtNLM"/>
    </source>
</evidence>
<dbReference type="RefSeq" id="WP_343891882.1">
    <property type="nucleotide sequence ID" value="NZ_BAAAEH010000047.1"/>
</dbReference>
<comment type="caution">
    <text evidence="2">The sequence shown here is derived from an EMBL/GenBank/DDBJ whole genome shotgun (WGS) entry which is preliminary data.</text>
</comment>
<feature type="transmembrane region" description="Helical" evidence="1">
    <location>
        <begin position="12"/>
        <end position="30"/>
    </location>
</feature>
<dbReference type="Proteomes" id="UP001419910">
    <property type="component" value="Unassembled WGS sequence"/>
</dbReference>
<accession>A0ABU9Y0C8</accession>
<protein>
    <recommendedName>
        <fullName evidence="4">GlsB/YeaQ/YmgE family stress response membrane protein</fullName>
    </recommendedName>
</protein>
<dbReference type="EMBL" id="JBDIME010000003">
    <property type="protein sequence ID" value="MEN2789227.1"/>
    <property type="molecule type" value="Genomic_DNA"/>
</dbReference>
<gene>
    <name evidence="2" type="ORF">ABC974_06290</name>
</gene>
<evidence type="ECO:0000256" key="1">
    <source>
        <dbReference type="SAM" id="Phobius"/>
    </source>
</evidence>